<keyword evidence="2" id="KW-1185">Reference proteome</keyword>
<dbReference type="EMBL" id="VSRR010131192">
    <property type="protein sequence ID" value="MPD02390.1"/>
    <property type="molecule type" value="Genomic_DNA"/>
</dbReference>
<sequence length="111" mass="11959">MFCCGSIYPLSFLLTQELKNHIIFAVGDVKQLIGNVIIVMLEVVASMGVSGRGAFICELGSWTLSISPACRRKKVFEAVYGSDEDVFFSSGGELGGQVSVDVDTRSCVEDI</sequence>
<dbReference type="AlphaFoldDB" id="A0A5B7K5S1"/>
<accession>A0A5B7K5S1</accession>
<gene>
    <name evidence="1" type="ORF">E2C01_097968</name>
</gene>
<reference evidence="1 2" key="1">
    <citation type="submission" date="2019-05" db="EMBL/GenBank/DDBJ databases">
        <title>Another draft genome of Portunus trituberculatus and its Hox gene families provides insights of decapod evolution.</title>
        <authorList>
            <person name="Jeong J.-H."/>
            <person name="Song I."/>
            <person name="Kim S."/>
            <person name="Choi T."/>
            <person name="Kim D."/>
            <person name="Ryu S."/>
            <person name="Kim W."/>
        </authorList>
    </citation>
    <scope>NUCLEOTIDE SEQUENCE [LARGE SCALE GENOMIC DNA]</scope>
    <source>
        <tissue evidence="1">Muscle</tissue>
    </source>
</reference>
<dbReference type="Proteomes" id="UP000324222">
    <property type="component" value="Unassembled WGS sequence"/>
</dbReference>
<comment type="caution">
    <text evidence="1">The sequence shown here is derived from an EMBL/GenBank/DDBJ whole genome shotgun (WGS) entry which is preliminary data.</text>
</comment>
<proteinExistence type="predicted"/>
<evidence type="ECO:0000313" key="2">
    <source>
        <dbReference type="Proteomes" id="UP000324222"/>
    </source>
</evidence>
<evidence type="ECO:0000313" key="1">
    <source>
        <dbReference type="EMBL" id="MPD02390.1"/>
    </source>
</evidence>
<protein>
    <submittedName>
        <fullName evidence="1">Uncharacterized protein</fullName>
    </submittedName>
</protein>
<organism evidence="1 2">
    <name type="scientific">Portunus trituberculatus</name>
    <name type="common">Swimming crab</name>
    <name type="synonym">Neptunus trituberculatus</name>
    <dbReference type="NCBI Taxonomy" id="210409"/>
    <lineage>
        <taxon>Eukaryota</taxon>
        <taxon>Metazoa</taxon>
        <taxon>Ecdysozoa</taxon>
        <taxon>Arthropoda</taxon>
        <taxon>Crustacea</taxon>
        <taxon>Multicrustacea</taxon>
        <taxon>Malacostraca</taxon>
        <taxon>Eumalacostraca</taxon>
        <taxon>Eucarida</taxon>
        <taxon>Decapoda</taxon>
        <taxon>Pleocyemata</taxon>
        <taxon>Brachyura</taxon>
        <taxon>Eubrachyura</taxon>
        <taxon>Portunoidea</taxon>
        <taxon>Portunidae</taxon>
        <taxon>Portuninae</taxon>
        <taxon>Portunus</taxon>
    </lineage>
</organism>
<name>A0A5B7K5S1_PORTR</name>